<dbReference type="Proteomes" id="UP001500459">
    <property type="component" value="Unassembled WGS sequence"/>
</dbReference>
<dbReference type="RefSeq" id="WP_344930937.1">
    <property type="nucleotide sequence ID" value="NZ_BAABCW010000034.1"/>
</dbReference>
<gene>
    <name evidence="1" type="ORF">GCM10022393_42660</name>
</gene>
<sequence length="72" mass="8251">MEKKAILVAMVHSNNNGIVFLSGRAINDYNIKDELFLETFPDMLISIERLEMYRKDVTEVPQAYGADITFIP</sequence>
<evidence type="ECO:0000313" key="2">
    <source>
        <dbReference type="Proteomes" id="UP001500459"/>
    </source>
</evidence>
<name>A0ABP6UYJ6_9FLAO</name>
<reference evidence="2" key="1">
    <citation type="journal article" date="2019" name="Int. J. Syst. Evol. Microbiol.">
        <title>The Global Catalogue of Microorganisms (GCM) 10K type strain sequencing project: providing services to taxonomists for standard genome sequencing and annotation.</title>
        <authorList>
            <consortium name="The Broad Institute Genomics Platform"/>
            <consortium name="The Broad Institute Genome Sequencing Center for Infectious Disease"/>
            <person name="Wu L."/>
            <person name="Ma J."/>
        </authorList>
    </citation>
    <scope>NUCLEOTIDE SEQUENCE [LARGE SCALE GENOMIC DNA]</scope>
    <source>
        <strain evidence="2">JCM 17106</strain>
    </source>
</reference>
<comment type="caution">
    <text evidence="1">The sequence shown here is derived from an EMBL/GenBank/DDBJ whole genome shotgun (WGS) entry which is preliminary data.</text>
</comment>
<accession>A0ABP6UYJ6</accession>
<organism evidence="1 2">
    <name type="scientific">Aquimarina addita</name>
    <dbReference type="NCBI Taxonomy" id="870485"/>
    <lineage>
        <taxon>Bacteria</taxon>
        <taxon>Pseudomonadati</taxon>
        <taxon>Bacteroidota</taxon>
        <taxon>Flavobacteriia</taxon>
        <taxon>Flavobacteriales</taxon>
        <taxon>Flavobacteriaceae</taxon>
        <taxon>Aquimarina</taxon>
    </lineage>
</organism>
<dbReference type="EMBL" id="BAABCW010000034">
    <property type="protein sequence ID" value="GAA3523302.1"/>
    <property type="molecule type" value="Genomic_DNA"/>
</dbReference>
<keyword evidence="2" id="KW-1185">Reference proteome</keyword>
<proteinExistence type="predicted"/>
<protein>
    <submittedName>
        <fullName evidence="1">Uncharacterized protein</fullName>
    </submittedName>
</protein>
<evidence type="ECO:0000313" key="1">
    <source>
        <dbReference type="EMBL" id="GAA3523302.1"/>
    </source>
</evidence>